<protein>
    <recommendedName>
        <fullName evidence="4 5">NTF2-related export protein</fullName>
    </recommendedName>
</protein>
<organism evidence="7 8">
    <name type="scientific">Clunio marinus</name>
    <dbReference type="NCBI Taxonomy" id="568069"/>
    <lineage>
        <taxon>Eukaryota</taxon>
        <taxon>Metazoa</taxon>
        <taxon>Ecdysozoa</taxon>
        <taxon>Arthropoda</taxon>
        <taxon>Hexapoda</taxon>
        <taxon>Insecta</taxon>
        <taxon>Pterygota</taxon>
        <taxon>Neoptera</taxon>
        <taxon>Endopterygota</taxon>
        <taxon>Diptera</taxon>
        <taxon>Nematocera</taxon>
        <taxon>Chironomoidea</taxon>
        <taxon>Chironomidae</taxon>
        <taxon>Clunio</taxon>
    </lineage>
</organism>
<dbReference type="Proteomes" id="UP000183832">
    <property type="component" value="Unassembled WGS sequence"/>
</dbReference>
<dbReference type="Gene3D" id="3.10.450.50">
    <property type="match status" value="1"/>
</dbReference>
<dbReference type="EMBL" id="CVRI01000015">
    <property type="protein sequence ID" value="CRK90003.1"/>
    <property type="molecule type" value="Genomic_DNA"/>
</dbReference>
<feature type="domain" description="NTF2" evidence="6">
    <location>
        <begin position="19"/>
        <end position="134"/>
    </location>
</feature>
<evidence type="ECO:0000313" key="7">
    <source>
        <dbReference type="EMBL" id="CRK90003.1"/>
    </source>
</evidence>
<comment type="subcellular location">
    <subcellularLocation>
        <location evidence="5">Cytoplasm</location>
    </subcellularLocation>
    <subcellularLocation>
        <location evidence="5">Nucleus</location>
    </subcellularLocation>
</comment>
<evidence type="ECO:0000256" key="1">
    <source>
        <dbReference type="ARBA" id="ARBA00022448"/>
    </source>
</evidence>
<keyword evidence="1 5" id="KW-0813">Transport</keyword>
<evidence type="ECO:0000256" key="3">
    <source>
        <dbReference type="ARBA" id="ARBA00023242"/>
    </source>
</evidence>
<keyword evidence="3 5" id="KW-0539">Nucleus</keyword>
<evidence type="ECO:0000313" key="8">
    <source>
        <dbReference type="Proteomes" id="UP000183832"/>
    </source>
</evidence>
<keyword evidence="2 5" id="KW-0653">Protein transport</keyword>
<dbReference type="Pfam" id="PF02136">
    <property type="entry name" value="NTF2"/>
    <property type="match status" value="1"/>
</dbReference>
<dbReference type="GO" id="GO:0015031">
    <property type="term" value="P:protein transport"/>
    <property type="evidence" value="ECO:0007669"/>
    <property type="project" value="UniProtKB-KW"/>
</dbReference>
<dbReference type="InterPro" id="IPR018222">
    <property type="entry name" value="Nuclear_transport_factor_2_euk"/>
</dbReference>
<dbReference type="CDD" id="cd00780">
    <property type="entry name" value="NTF2"/>
    <property type="match status" value="1"/>
</dbReference>
<dbReference type="SUPFAM" id="SSF54427">
    <property type="entry name" value="NTF2-like"/>
    <property type="match status" value="1"/>
</dbReference>
<dbReference type="GO" id="GO:0005737">
    <property type="term" value="C:cytoplasm"/>
    <property type="evidence" value="ECO:0007669"/>
    <property type="project" value="UniProtKB-SubCell"/>
</dbReference>
<dbReference type="PANTHER" id="PTHR12612">
    <property type="entry name" value="NUCLEAR TRANSPORT FACTOR 2"/>
    <property type="match status" value="1"/>
</dbReference>
<dbReference type="AlphaFoldDB" id="A0A1J1HPW1"/>
<dbReference type="GO" id="GO:0006913">
    <property type="term" value="P:nucleocytoplasmic transport"/>
    <property type="evidence" value="ECO:0007669"/>
    <property type="project" value="UniProtKB-UniRule"/>
</dbReference>
<sequence>MAANMSEELKERINEAARAADEFIKHIYYDHVDKKKPTLNKLYMDNGLLVYNGNGFNGKDNIAKFIIEMPSTKHDLTTIDAQPILDSSAGKTILIQVSGTVKIAGKRSRAFQQTFVLTADNNAKWKIVTDTFRLQDGICGEIDLN</sequence>
<dbReference type="InterPro" id="IPR045875">
    <property type="entry name" value="NTF2"/>
</dbReference>
<dbReference type="PROSITE" id="PS50177">
    <property type="entry name" value="NTF2_DOMAIN"/>
    <property type="match status" value="1"/>
</dbReference>
<name>A0A1J1HPW1_9DIPT</name>
<dbReference type="InterPro" id="IPR032710">
    <property type="entry name" value="NTF2-like_dom_sf"/>
</dbReference>
<evidence type="ECO:0000256" key="4">
    <source>
        <dbReference type="ARBA" id="ARBA00070836"/>
    </source>
</evidence>
<gene>
    <name evidence="7" type="ORF">CLUMA_CG003729</name>
</gene>
<comment type="function">
    <text evidence="5">Has a role in nuclear-cytoplasmic transport of proteins and mRNAs.</text>
</comment>
<dbReference type="GO" id="GO:0005634">
    <property type="term" value="C:nucleus"/>
    <property type="evidence" value="ECO:0007669"/>
    <property type="project" value="UniProtKB-SubCell"/>
</dbReference>
<dbReference type="OrthoDB" id="25408at2759"/>
<dbReference type="GO" id="GO:0051028">
    <property type="term" value="P:mRNA transport"/>
    <property type="evidence" value="ECO:0007669"/>
    <property type="project" value="UniProtKB-UniRule"/>
</dbReference>
<evidence type="ECO:0000259" key="6">
    <source>
        <dbReference type="PROSITE" id="PS50177"/>
    </source>
</evidence>
<dbReference type="FunFam" id="3.10.450.50:FF:000006">
    <property type="entry name" value="NTF2-related export protein 2 isoform 1"/>
    <property type="match status" value="1"/>
</dbReference>
<accession>A0A1J1HPW1</accession>
<keyword evidence="8" id="KW-1185">Reference proteome</keyword>
<keyword evidence="5" id="KW-0963">Cytoplasm</keyword>
<evidence type="ECO:0000256" key="5">
    <source>
        <dbReference type="RuleBase" id="RU369002"/>
    </source>
</evidence>
<dbReference type="InterPro" id="IPR002075">
    <property type="entry name" value="NTF2_dom"/>
</dbReference>
<dbReference type="STRING" id="568069.A0A1J1HPW1"/>
<proteinExistence type="predicted"/>
<evidence type="ECO:0000256" key="2">
    <source>
        <dbReference type="ARBA" id="ARBA00022927"/>
    </source>
</evidence>
<reference evidence="7 8" key="1">
    <citation type="submission" date="2015-04" db="EMBL/GenBank/DDBJ databases">
        <authorList>
            <person name="Syromyatnikov M.Y."/>
            <person name="Popov V.N."/>
        </authorList>
    </citation>
    <scope>NUCLEOTIDE SEQUENCE [LARGE SCALE GENOMIC DNA]</scope>
</reference>